<dbReference type="OrthoDB" id="9809438at2"/>
<evidence type="ECO:0000313" key="14">
    <source>
        <dbReference type="Proteomes" id="UP000225972"/>
    </source>
</evidence>
<dbReference type="HAMAP" id="MF_00061">
    <property type="entry name" value="IspE"/>
    <property type="match status" value="1"/>
</dbReference>
<comment type="similarity">
    <text evidence="1 10">Belongs to the GHMP kinase family. IspE subfamily.</text>
</comment>
<dbReference type="GO" id="GO:0016114">
    <property type="term" value="P:terpenoid biosynthetic process"/>
    <property type="evidence" value="ECO:0007669"/>
    <property type="project" value="UniProtKB-UniRule"/>
</dbReference>
<sequence length="271" mass="29178">MAIEVFAPAKINLTLHVTGQRPDGYHLLESLVVFADIGDQLRVSKSDEMQITVDGPFAQGVPTDQRNLCWRAAELFGETVSIHLTKNLPHAAGIGGGSSDAAAVLNAMEQLFEWPCSASALSLGADVPVCQRGRATLMSGIGETLSETDIRPLDAVLVNPRVDVPTPQVFKGLTTKNNPAMTPMPAPDQNHALWHWLADQRNDLQAPAVAAQPIIAEVLATLASLNPQIARMSGSGATCFALFETRTQRDAAAQTLKQRNPEWWVEPTTLT</sequence>
<dbReference type="InterPro" id="IPR014721">
    <property type="entry name" value="Ribsml_uS5_D2-typ_fold_subgr"/>
</dbReference>
<keyword evidence="5 10" id="KW-0547">Nucleotide-binding</keyword>
<gene>
    <name evidence="10 13" type="primary">ispE</name>
    <name evidence="13" type="ORF">TRP8649_00401</name>
</gene>
<dbReference type="Gene3D" id="3.30.230.10">
    <property type="match status" value="1"/>
</dbReference>
<organism evidence="13 14">
    <name type="scientific">Pelagimonas phthalicica</name>
    <dbReference type="NCBI Taxonomy" id="1037362"/>
    <lineage>
        <taxon>Bacteria</taxon>
        <taxon>Pseudomonadati</taxon>
        <taxon>Pseudomonadota</taxon>
        <taxon>Alphaproteobacteria</taxon>
        <taxon>Rhodobacterales</taxon>
        <taxon>Roseobacteraceae</taxon>
        <taxon>Pelagimonas</taxon>
    </lineage>
</organism>
<evidence type="ECO:0000256" key="8">
    <source>
        <dbReference type="ARBA" id="ARBA00023229"/>
    </source>
</evidence>
<evidence type="ECO:0000259" key="11">
    <source>
        <dbReference type="Pfam" id="PF00288"/>
    </source>
</evidence>
<dbReference type="GO" id="GO:0019288">
    <property type="term" value="P:isopentenyl diphosphate biosynthetic process, methylerythritol 4-phosphate pathway"/>
    <property type="evidence" value="ECO:0007669"/>
    <property type="project" value="UniProtKB-UniRule"/>
</dbReference>
<dbReference type="SUPFAM" id="SSF55060">
    <property type="entry name" value="GHMP Kinase, C-terminal domain"/>
    <property type="match status" value="1"/>
</dbReference>
<dbReference type="UniPathway" id="UPA00056">
    <property type="reaction ID" value="UER00094"/>
</dbReference>
<evidence type="ECO:0000256" key="6">
    <source>
        <dbReference type="ARBA" id="ARBA00022777"/>
    </source>
</evidence>
<dbReference type="InterPro" id="IPR020568">
    <property type="entry name" value="Ribosomal_Su5_D2-typ_SF"/>
</dbReference>
<dbReference type="PANTHER" id="PTHR43527:SF2">
    <property type="entry name" value="4-DIPHOSPHOCYTIDYL-2-C-METHYL-D-ERYTHRITOL KINASE, CHLOROPLASTIC"/>
    <property type="match status" value="1"/>
</dbReference>
<evidence type="ECO:0000256" key="9">
    <source>
        <dbReference type="ARBA" id="ARBA00032554"/>
    </source>
</evidence>
<evidence type="ECO:0000256" key="10">
    <source>
        <dbReference type="HAMAP-Rule" id="MF_00061"/>
    </source>
</evidence>
<dbReference type="SUPFAM" id="SSF54211">
    <property type="entry name" value="Ribosomal protein S5 domain 2-like"/>
    <property type="match status" value="1"/>
</dbReference>
<keyword evidence="4 10" id="KW-0808">Transferase</keyword>
<keyword evidence="14" id="KW-1185">Reference proteome</keyword>
<dbReference type="AlphaFoldDB" id="A0A238J832"/>
<evidence type="ECO:0000256" key="5">
    <source>
        <dbReference type="ARBA" id="ARBA00022741"/>
    </source>
</evidence>
<name>A0A238J832_9RHOB</name>
<feature type="active site" evidence="10">
    <location>
        <position position="10"/>
    </location>
</feature>
<dbReference type="Pfam" id="PF08544">
    <property type="entry name" value="GHMP_kinases_C"/>
    <property type="match status" value="1"/>
</dbReference>
<dbReference type="InterPro" id="IPR006204">
    <property type="entry name" value="GHMP_kinase_N_dom"/>
</dbReference>
<protein>
    <recommendedName>
        <fullName evidence="3 10">4-diphosphocytidyl-2-C-methyl-D-erythritol kinase</fullName>
        <shortName evidence="10">CMK</shortName>
        <ecNumber evidence="2 10">2.7.1.148</ecNumber>
    </recommendedName>
    <alternativeName>
        <fullName evidence="9 10">4-(cytidine-5'-diphospho)-2-C-methyl-D-erythritol kinase</fullName>
    </alternativeName>
</protein>
<proteinExistence type="inferred from homology"/>
<evidence type="ECO:0000256" key="2">
    <source>
        <dbReference type="ARBA" id="ARBA00012052"/>
    </source>
</evidence>
<dbReference type="Gene3D" id="3.30.70.890">
    <property type="entry name" value="GHMP kinase, C-terminal domain"/>
    <property type="match status" value="1"/>
</dbReference>
<dbReference type="InterPro" id="IPR013750">
    <property type="entry name" value="GHMP_kinase_C_dom"/>
</dbReference>
<dbReference type="EC" id="2.7.1.148" evidence="2 10"/>
<feature type="domain" description="GHMP kinase C-terminal" evidence="12">
    <location>
        <begin position="200"/>
        <end position="259"/>
    </location>
</feature>
<comment type="function">
    <text evidence="10">Catalyzes the phosphorylation of the position 2 hydroxy group of 4-diphosphocytidyl-2C-methyl-D-erythritol.</text>
</comment>
<feature type="active site" evidence="10">
    <location>
        <position position="126"/>
    </location>
</feature>
<comment type="pathway">
    <text evidence="10">Isoprenoid biosynthesis; isopentenyl diphosphate biosynthesis via DXP pathway; isopentenyl diphosphate from 1-deoxy-D-xylulose 5-phosphate: step 3/6.</text>
</comment>
<dbReference type="EMBL" id="FXXP01000001">
    <property type="protein sequence ID" value="SMX26327.1"/>
    <property type="molecule type" value="Genomic_DNA"/>
</dbReference>
<dbReference type="PIRSF" id="PIRSF010376">
    <property type="entry name" value="IspE"/>
    <property type="match status" value="1"/>
</dbReference>
<keyword evidence="6 10" id="KW-0418">Kinase</keyword>
<dbReference type="GO" id="GO:0005524">
    <property type="term" value="F:ATP binding"/>
    <property type="evidence" value="ECO:0007669"/>
    <property type="project" value="UniProtKB-UniRule"/>
</dbReference>
<evidence type="ECO:0000256" key="3">
    <source>
        <dbReference type="ARBA" id="ARBA00017473"/>
    </source>
</evidence>
<evidence type="ECO:0000313" key="13">
    <source>
        <dbReference type="EMBL" id="SMX26327.1"/>
    </source>
</evidence>
<dbReference type="InterPro" id="IPR004424">
    <property type="entry name" value="IspE"/>
</dbReference>
<keyword evidence="7 10" id="KW-0067">ATP-binding</keyword>
<dbReference type="PANTHER" id="PTHR43527">
    <property type="entry name" value="4-DIPHOSPHOCYTIDYL-2-C-METHYL-D-ERYTHRITOL KINASE, CHLOROPLASTIC"/>
    <property type="match status" value="1"/>
</dbReference>
<feature type="binding site" evidence="10">
    <location>
        <begin position="89"/>
        <end position="99"/>
    </location>
    <ligand>
        <name>ATP</name>
        <dbReference type="ChEBI" id="CHEBI:30616"/>
    </ligand>
</feature>
<dbReference type="NCBIfam" id="NF011202">
    <property type="entry name" value="PRK14608.1"/>
    <property type="match status" value="1"/>
</dbReference>
<accession>A0A238J832</accession>
<dbReference type="InterPro" id="IPR036554">
    <property type="entry name" value="GHMP_kinase_C_sf"/>
</dbReference>
<evidence type="ECO:0000256" key="7">
    <source>
        <dbReference type="ARBA" id="ARBA00022840"/>
    </source>
</evidence>
<keyword evidence="8 10" id="KW-0414">Isoprene biosynthesis</keyword>
<evidence type="ECO:0000256" key="4">
    <source>
        <dbReference type="ARBA" id="ARBA00022679"/>
    </source>
</evidence>
<evidence type="ECO:0000256" key="1">
    <source>
        <dbReference type="ARBA" id="ARBA00009684"/>
    </source>
</evidence>
<dbReference type="Pfam" id="PF00288">
    <property type="entry name" value="GHMP_kinases_N"/>
    <property type="match status" value="1"/>
</dbReference>
<dbReference type="RefSeq" id="WP_099242094.1">
    <property type="nucleotide sequence ID" value="NZ_FXXP01000001.1"/>
</dbReference>
<evidence type="ECO:0000259" key="12">
    <source>
        <dbReference type="Pfam" id="PF08544"/>
    </source>
</evidence>
<dbReference type="NCBIfam" id="TIGR00154">
    <property type="entry name" value="ispE"/>
    <property type="match status" value="1"/>
</dbReference>
<dbReference type="Proteomes" id="UP000225972">
    <property type="component" value="Unassembled WGS sequence"/>
</dbReference>
<reference evidence="14" key="1">
    <citation type="submission" date="2017-05" db="EMBL/GenBank/DDBJ databases">
        <authorList>
            <person name="Rodrigo-Torres L."/>
            <person name="Arahal R. D."/>
            <person name="Lucena T."/>
        </authorList>
    </citation>
    <scope>NUCLEOTIDE SEQUENCE [LARGE SCALE GENOMIC DNA]</scope>
    <source>
        <strain evidence="14">CECT 8649</strain>
    </source>
</reference>
<dbReference type="GO" id="GO:0050515">
    <property type="term" value="F:4-(cytidine 5'-diphospho)-2-C-methyl-D-erythritol kinase activity"/>
    <property type="evidence" value="ECO:0007669"/>
    <property type="project" value="UniProtKB-UniRule"/>
</dbReference>
<feature type="domain" description="GHMP kinase N-terminal" evidence="11">
    <location>
        <begin position="67"/>
        <end position="119"/>
    </location>
</feature>
<comment type="catalytic activity">
    <reaction evidence="10">
        <text>4-CDP-2-C-methyl-D-erythritol + ATP = 4-CDP-2-C-methyl-D-erythritol 2-phosphate + ADP + H(+)</text>
        <dbReference type="Rhea" id="RHEA:18437"/>
        <dbReference type="ChEBI" id="CHEBI:15378"/>
        <dbReference type="ChEBI" id="CHEBI:30616"/>
        <dbReference type="ChEBI" id="CHEBI:57823"/>
        <dbReference type="ChEBI" id="CHEBI:57919"/>
        <dbReference type="ChEBI" id="CHEBI:456216"/>
        <dbReference type="EC" id="2.7.1.148"/>
    </reaction>
</comment>